<evidence type="ECO:0000313" key="2">
    <source>
        <dbReference type="EMBL" id="JAE32599.1"/>
    </source>
</evidence>
<evidence type="ECO:0000256" key="1">
    <source>
        <dbReference type="SAM" id="MobiDB-lite"/>
    </source>
</evidence>
<reference evidence="2" key="1">
    <citation type="submission" date="2014-09" db="EMBL/GenBank/DDBJ databases">
        <authorList>
            <person name="Magalhaes I.L.F."/>
            <person name="Oliveira U."/>
            <person name="Santos F.R."/>
            <person name="Vidigal T.H.D.A."/>
            <person name="Brescovit A.D."/>
            <person name="Santos A.J."/>
        </authorList>
    </citation>
    <scope>NUCLEOTIDE SEQUENCE</scope>
    <source>
        <tissue evidence="2">Shoot tissue taken approximately 20 cm above the soil surface</tissue>
    </source>
</reference>
<proteinExistence type="predicted"/>
<organism evidence="2">
    <name type="scientific">Arundo donax</name>
    <name type="common">Giant reed</name>
    <name type="synonym">Donax arundinaceus</name>
    <dbReference type="NCBI Taxonomy" id="35708"/>
    <lineage>
        <taxon>Eukaryota</taxon>
        <taxon>Viridiplantae</taxon>
        <taxon>Streptophyta</taxon>
        <taxon>Embryophyta</taxon>
        <taxon>Tracheophyta</taxon>
        <taxon>Spermatophyta</taxon>
        <taxon>Magnoliopsida</taxon>
        <taxon>Liliopsida</taxon>
        <taxon>Poales</taxon>
        <taxon>Poaceae</taxon>
        <taxon>PACMAD clade</taxon>
        <taxon>Arundinoideae</taxon>
        <taxon>Arundineae</taxon>
        <taxon>Arundo</taxon>
    </lineage>
</organism>
<feature type="compositionally biased region" description="Pro residues" evidence="1">
    <location>
        <begin position="9"/>
        <end position="23"/>
    </location>
</feature>
<protein>
    <submittedName>
        <fullName evidence="2">Uncharacterized protein</fullName>
    </submittedName>
</protein>
<dbReference type="EMBL" id="GBRH01165297">
    <property type="protein sequence ID" value="JAE32599.1"/>
    <property type="molecule type" value="Transcribed_RNA"/>
</dbReference>
<reference evidence="2" key="2">
    <citation type="journal article" date="2015" name="Data Brief">
        <title>Shoot transcriptome of the giant reed, Arundo donax.</title>
        <authorList>
            <person name="Barrero R.A."/>
            <person name="Guerrero F.D."/>
            <person name="Moolhuijzen P."/>
            <person name="Goolsby J.A."/>
            <person name="Tidwell J."/>
            <person name="Bellgard S.E."/>
            <person name="Bellgard M.I."/>
        </authorList>
    </citation>
    <scope>NUCLEOTIDE SEQUENCE</scope>
    <source>
        <tissue evidence="2">Shoot tissue taken approximately 20 cm above the soil surface</tissue>
    </source>
</reference>
<accession>A0A0A9H9Z2</accession>
<name>A0A0A9H9Z2_ARUDO</name>
<feature type="region of interest" description="Disordered" evidence="1">
    <location>
        <begin position="1"/>
        <end position="23"/>
    </location>
</feature>
<sequence>MLPHSWPKLLPPRRGPTPTCSPP</sequence>
<dbReference type="AlphaFoldDB" id="A0A0A9H9Z2"/>